<proteinExistence type="predicted"/>
<gene>
    <name evidence="2" type="ORF">LCGC14_3062820</name>
</gene>
<accession>A0A0F8WI98</accession>
<sequence length="60" mass="6351">MTIRSAEYTSNIITSVWVSGHPVKIHSGGGGVVSMRPVRGSHGKKGKTFDNGGNNGIRTR</sequence>
<comment type="caution">
    <text evidence="2">The sequence shown here is derived from an EMBL/GenBank/DDBJ whole genome shotgun (WGS) entry which is preliminary data.</text>
</comment>
<dbReference type="EMBL" id="LAZR01064907">
    <property type="protein sequence ID" value="KKK56607.1"/>
    <property type="molecule type" value="Genomic_DNA"/>
</dbReference>
<evidence type="ECO:0000256" key="1">
    <source>
        <dbReference type="SAM" id="MobiDB-lite"/>
    </source>
</evidence>
<name>A0A0F8WI98_9ZZZZ</name>
<dbReference type="AlphaFoldDB" id="A0A0F8WI98"/>
<protein>
    <submittedName>
        <fullName evidence="2">Uncharacterized protein</fullName>
    </submittedName>
</protein>
<feature type="region of interest" description="Disordered" evidence="1">
    <location>
        <begin position="28"/>
        <end position="60"/>
    </location>
</feature>
<organism evidence="2">
    <name type="scientific">marine sediment metagenome</name>
    <dbReference type="NCBI Taxonomy" id="412755"/>
    <lineage>
        <taxon>unclassified sequences</taxon>
        <taxon>metagenomes</taxon>
        <taxon>ecological metagenomes</taxon>
    </lineage>
</organism>
<evidence type="ECO:0000313" key="2">
    <source>
        <dbReference type="EMBL" id="KKK56607.1"/>
    </source>
</evidence>
<reference evidence="2" key="1">
    <citation type="journal article" date="2015" name="Nature">
        <title>Complex archaea that bridge the gap between prokaryotes and eukaryotes.</title>
        <authorList>
            <person name="Spang A."/>
            <person name="Saw J.H."/>
            <person name="Jorgensen S.L."/>
            <person name="Zaremba-Niedzwiedzka K."/>
            <person name="Martijn J."/>
            <person name="Lind A.E."/>
            <person name="van Eijk R."/>
            <person name="Schleper C."/>
            <person name="Guy L."/>
            <person name="Ettema T.J."/>
        </authorList>
    </citation>
    <scope>NUCLEOTIDE SEQUENCE</scope>
</reference>